<reference evidence="3 4" key="1">
    <citation type="submission" date="2020-02" db="EMBL/GenBank/DDBJ databases">
        <title>Comparative genomics of the hypocrealean fungal genus Beauvera.</title>
        <authorList>
            <person name="Showalter D.N."/>
            <person name="Bushley K.E."/>
            <person name="Rehner S.A."/>
        </authorList>
    </citation>
    <scope>NUCLEOTIDE SEQUENCE [LARGE SCALE GENOMIC DNA]</scope>
    <source>
        <strain evidence="3 4">ARSEF4384</strain>
    </source>
</reference>
<keyword evidence="2" id="KW-0808">Transferase</keyword>
<dbReference type="GO" id="GO:0008194">
    <property type="term" value="F:UDP-glycosyltransferase activity"/>
    <property type="evidence" value="ECO:0007669"/>
    <property type="project" value="InterPro"/>
</dbReference>
<dbReference type="InterPro" id="IPR050271">
    <property type="entry name" value="UDP-glycosyltransferase"/>
</dbReference>
<keyword evidence="1" id="KW-0328">Glycosyltransferase</keyword>
<protein>
    <recommendedName>
        <fullName evidence="5">UDP-glucoronosyl and UDP-glucosyl transferase family protein</fullName>
    </recommendedName>
</protein>
<dbReference type="InterPro" id="IPR002213">
    <property type="entry name" value="UDP_glucos_trans"/>
</dbReference>
<dbReference type="AlphaFoldDB" id="A0AAW0RZ16"/>
<gene>
    <name evidence="3" type="ORF">G3M48_001889</name>
</gene>
<dbReference type="SUPFAM" id="SSF53756">
    <property type="entry name" value="UDP-Glycosyltransferase/glycogen phosphorylase"/>
    <property type="match status" value="1"/>
</dbReference>
<dbReference type="PANTHER" id="PTHR48043:SF145">
    <property type="entry name" value="FI06409P-RELATED"/>
    <property type="match status" value="1"/>
</dbReference>
<keyword evidence="4" id="KW-1185">Reference proteome</keyword>
<comment type="caution">
    <text evidence="3">The sequence shown here is derived from an EMBL/GenBank/DDBJ whole genome shotgun (WGS) entry which is preliminary data.</text>
</comment>
<evidence type="ECO:0000256" key="1">
    <source>
        <dbReference type="ARBA" id="ARBA00022676"/>
    </source>
</evidence>
<evidence type="ECO:0000256" key="2">
    <source>
        <dbReference type="ARBA" id="ARBA00022679"/>
    </source>
</evidence>
<proteinExistence type="predicted"/>
<dbReference type="PANTHER" id="PTHR48043">
    <property type="entry name" value="EG:EG0003.4 PROTEIN-RELATED"/>
    <property type="match status" value="1"/>
</dbReference>
<accession>A0AAW0RZ16</accession>
<organism evidence="3 4">
    <name type="scientific">Beauveria asiatica</name>
    <dbReference type="NCBI Taxonomy" id="1069075"/>
    <lineage>
        <taxon>Eukaryota</taxon>
        <taxon>Fungi</taxon>
        <taxon>Dikarya</taxon>
        <taxon>Ascomycota</taxon>
        <taxon>Pezizomycotina</taxon>
        <taxon>Sordariomycetes</taxon>
        <taxon>Hypocreomycetidae</taxon>
        <taxon>Hypocreales</taxon>
        <taxon>Cordycipitaceae</taxon>
        <taxon>Beauveria</taxon>
    </lineage>
</organism>
<dbReference type="Pfam" id="PF00201">
    <property type="entry name" value="UDPGT"/>
    <property type="match status" value="1"/>
</dbReference>
<dbReference type="Gene3D" id="3.40.50.2000">
    <property type="entry name" value="Glycogen Phosphorylase B"/>
    <property type="match status" value="2"/>
</dbReference>
<name>A0AAW0RZ16_9HYPO</name>
<dbReference type="Proteomes" id="UP001397290">
    <property type="component" value="Unassembled WGS sequence"/>
</dbReference>
<evidence type="ECO:0008006" key="5">
    <source>
        <dbReference type="Google" id="ProtNLM"/>
    </source>
</evidence>
<evidence type="ECO:0000313" key="3">
    <source>
        <dbReference type="EMBL" id="KAK8147268.1"/>
    </source>
</evidence>
<evidence type="ECO:0000313" key="4">
    <source>
        <dbReference type="Proteomes" id="UP001397290"/>
    </source>
</evidence>
<sequence length="497" mass="55742">MAEAKKILMLTNSEHGQANVFLATAHELLQLDQTANVYICSFPALGPSVDCIRDLNNKKLADSRLDFISLAGPSWKDALFGRPEHQFQELNDIRPTVWNVAKAAKLTRIACPWTAEELCSLVKEIEKIIENVNPDLTVVDNLFTPAVTICYKLKPQWMVLSPNTYKEFALAKQPNQQYYWKYPPPRSTIPFPVPWYQMPLVWYMVRKMYLNHNDPFMLEHAEKMKKAIDTDYADWAYISIIPPEGLKILLASRPEIDFPFDVKPEHMIPCGPIIRPSVPIQDADSELAGWLAKRPTVLVNLGTHASYDEQHARGMAGALDQLLEAGKKCEKPIQVLWKLNKRDGSDASGDLLKSFTTKWSQDLRVVSWLDVEPTSILESGHVVCSVNHGGANSFFEAVRQLTGRQNSAGVPQVILPVWGDTYDFAKRAEWLGIGKFGSWNHAPKVEANELGRVLKQVVLGPQSSKFQAKATELAALCRQDGGGRRTAAQTILNAIEK</sequence>
<dbReference type="EMBL" id="JAAHCF010000159">
    <property type="protein sequence ID" value="KAK8147268.1"/>
    <property type="molecule type" value="Genomic_DNA"/>
</dbReference>